<organism evidence="3 4">
    <name type="scientific">Caenorhabditis japonica</name>
    <dbReference type="NCBI Taxonomy" id="281687"/>
    <lineage>
        <taxon>Eukaryota</taxon>
        <taxon>Metazoa</taxon>
        <taxon>Ecdysozoa</taxon>
        <taxon>Nematoda</taxon>
        <taxon>Chromadorea</taxon>
        <taxon>Rhabditida</taxon>
        <taxon>Rhabditina</taxon>
        <taxon>Rhabditomorpha</taxon>
        <taxon>Rhabditoidea</taxon>
        <taxon>Rhabditidae</taxon>
        <taxon>Peloderinae</taxon>
        <taxon>Caenorhabditis</taxon>
    </lineage>
</organism>
<evidence type="ECO:0000313" key="4">
    <source>
        <dbReference type="Proteomes" id="UP000005237"/>
    </source>
</evidence>
<reference evidence="4" key="1">
    <citation type="submission" date="2010-08" db="EMBL/GenBank/DDBJ databases">
        <authorList>
            <consortium name="Caenorhabditis japonica Sequencing Consortium"/>
            <person name="Wilson R.K."/>
        </authorList>
    </citation>
    <scope>NUCLEOTIDE SEQUENCE [LARGE SCALE GENOMIC DNA]</scope>
    <source>
        <strain evidence="4">DF5081</strain>
    </source>
</reference>
<evidence type="ECO:0000259" key="2">
    <source>
        <dbReference type="PROSITE" id="PS50212"/>
    </source>
</evidence>
<dbReference type="SUPFAM" id="SSF48366">
    <property type="entry name" value="Ras GEF"/>
    <property type="match status" value="1"/>
</dbReference>
<sequence>MNAGKWALHQSWVYFSVILHQVESNTVRLREYGEDVLVLEKVDIPRGAALENSDSGSFNCGYSVMAGKAQKILEYVLETRIDALVIDELDQFLEDFLLTHDAFMPDNTVCNFLKSYYFRPQYKSTQSALAAENGASFSFNEEIRSKRRVVQFVSVWCSLLRINFFLNPVTNSFVEELFCLVIEDRKRLEGMDDIVARMATIRA</sequence>
<evidence type="ECO:0000256" key="1">
    <source>
        <dbReference type="PROSITE-ProRule" id="PRU00135"/>
    </source>
</evidence>
<dbReference type="SMART" id="SM00229">
    <property type="entry name" value="RasGEFN"/>
    <property type="match status" value="1"/>
</dbReference>
<feature type="domain" description="N-terminal Ras-GEF" evidence="2">
    <location>
        <begin position="60"/>
        <end position="202"/>
    </location>
</feature>
<dbReference type="Gene3D" id="1.20.870.10">
    <property type="entry name" value="Son of sevenless (SoS) protein Chain: S domain 1"/>
    <property type="match status" value="1"/>
</dbReference>
<dbReference type="CDD" id="cd06224">
    <property type="entry name" value="REM"/>
    <property type="match status" value="1"/>
</dbReference>
<dbReference type="GO" id="GO:0005085">
    <property type="term" value="F:guanyl-nucleotide exchange factor activity"/>
    <property type="evidence" value="ECO:0007669"/>
    <property type="project" value="UniProtKB-KW"/>
</dbReference>
<keyword evidence="1" id="KW-0344">Guanine-nucleotide releasing factor</keyword>
<dbReference type="EnsemblMetazoa" id="CJA43320b.1">
    <property type="protein sequence ID" value="CJA43320b.1"/>
    <property type="gene ID" value="WBGene00219168"/>
</dbReference>
<dbReference type="Pfam" id="PF00618">
    <property type="entry name" value="RasGEF_N"/>
    <property type="match status" value="1"/>
</dbReference>
<evidence type="ECO:0000313" key="3">
    <source>
        <dbReference type="EnsemblMetazoa" id="CJA43320b.1"/>
    </source>
</evidence>
<proteinExistence type="predicted"/>
<protein>
    <submittedName>
        <fullName evidence="3">N-terminal Ras-GEF domain-containing protein</fullName>
    </submittedName>
</protein>
<dbReference type="AlphaFoldDB" id="A0A8R1J2I3"/>
<dbReference type="InterPro" id="IPR000651">
    <property type="entry name" value="Ras-like_Gua-exchang_fac_N"/>
</dbReference>
<name>A0A8R1J2I3_CAEJA</name>
<dbReference type="Proteomes" id="UP000005237">
    <property type="component" value="Unassembled WGS sequence"/>
</dbReference>
<keyword evidence="4" id="KW-1185">Reference proteome</keyword>
<dbReference type="InterPro" id="IPR023578">
    <property type="entry name" value="Ras_GEF_dom_sf"/>
</dbReference>
<accession>A0A8R1J2I3</accession>
<reference evidence="3" key="2">
    <citation type="submission" date="2022-06" db="UniProtKB">
        <authorList>
            <consortium name="EnsemblMetazoa"/>
        </authorList>
    </citation>
    <scope>IDENTIFICATION</scope>
    <source>
        <strain evidence="3">DF5081</strain>
    </source>
</reference>
<dbReference type="PROSITE" id="PS50212">
    <property type="entry name" value="RASGEF_NTER"/>
    <property type="match status" value="1"/>
</dbReference>